<dbReference type="FunFam" id="3.90.79.10:FF:000024">
    <property type="entry name" value="ADP-ribose pyrophosphatase"/>
    <property type="match status" value="1"/>
</dbReference>
<keyword evidence="2 3" id="KW-0378">Hydrolase</keyword>
<dbReference type="PROSITE" id="PS00893">
    <property type="entry name" value="NUDIX_BOX"/>
    <property type="match status" value="1"/>
</dbReference>
<sequence length="175" mass="19722">MNFEEKTLSSECVYNGKIMTVCRDEVEIATGKKSFREIVHHSGGVVIAALKDENTILAVKQFRYPLKNTIIELPAGKLEKGENPDWAAARELEEETGYKAKNWKSLGFIYTSPGYSDEKLYLYLASGLEFVGEHPDDGEILKAIEFPLDEFIQKVRNGEISDAKTVCAVMRAFYD</sequence>
<dbReference type="Gene3D" id="3.90.79.10">
    <property type="entry name" value="Nucleoside Triphosphate Pyrophosphohydrolase"/>
    <property type="match status" value="1"/>
</dbReference>
<feature type="domain" description="Nudix hydrolase" evidence="4">
    <location>
        <begin position="39"/>
        <end position="168"/>
    </location>
</feature>
<comment type="caution">
    <text evidence="5">The sequence shown here is derived from an EMBL/GenBank/DDBJ whole genome shotgun (WGS) entry which is preliminary data.</text>
</comment>
<dbReference type="InterPro" id="IPR020476">
    <property type="entry name" value="Nudix_hydrolase"/>
</dbReference>
<dbReference type="PROSITE" id="PS51462">
    <property type="entry name" value="NUDIX"/>
    <property type="match status" value="1"/>
</dbReference>
<organism evidence="5 6">
    <name type="scientific">Candidatus Scatousia excrementigallinarum</name>
    <dbReference type="NCBI Taxonomy" id="2840935"/>
    <lineage>
        <taxon>Bacteria</taxon>
        <taxon>Candidatus Scatousia</taxon>
    </lineage>
</organism>
<proteinExistence type="inferred from homology"/>
<reference evidence="5" key="2">
    <citation type="journal article" date="2021" name="PeerJ">
        <title>Extensive microbial diversity within the chicken gut microbiome revealed by metagenomics and culture.</title>
        <authorList>
            <person name="Gilroy R."/>
            <person name="Ravi A."/>
            <person name="Getino M."/>
            <person name="Pursley I."/>
            <person name="Horton D.L."/>
            <person name="Alikhan N.F."/>
            <person name="Baker D."/>
            <person name="Gharbi K."/>
            <person name="Hall N."/>
            <person name="Watson M."/>
            <person name="Adriaenssens E.M."/>
            <person name="Foster-Nyarko E."/>
            <person name="Jarju S."/>
            <person name="Secka A."/>
            <person name="Antonio M."/>
            <person name="Oren A."/>
            <person name="Chaudhuri R.R."/>
            <person name="La Ragione R."/>
            <person name="Hildebrand F."/>
            <person name="Pallen M.J."/>
        </authorList>
    </citation>
    <scope>NUCLEOTIDE SEQUENCE</scope>
    <source>
        <strain evidence="5">6276</strain>
    </source>
</reference>
<evidence type="ECO:0000256" key="2">
    <source>
        <dbReference type="ARBA" id="ARBA00022801"/>
    </source>
</evidence>
<dbReference type="PRINTS" id="PR00502">
    <property type="entry name" value="NUDIXFAMILY"/>
</dbReference>
<dbReference type="PANTHER" id="PTHR11839">
    <property type="entry name" value="UDP/ADP-SUGAR PYROPHOSPHATASE"/>
    <property type="match status" value="1"/>
</dbReference>
<gene>
    <name evidence="5" type="ORF">IAC10_11270</name>
</gene>
<dbReference type="PANTHER" id="PTHR11839:SF18">
    <property type="entry name" value="NUDIX HYDROLASE DOMAIN-CONTAINING PROTEIN"/>
    <property type="match status" value="1"/>
</dbReference>
<reference evidence="5" key="1">
    <citation type="submission" date="2020-10" db="EMBL/GenBank/DDBJ databases">
        <authorList>
            <person name="Gilroy R."/>
        </authorList>
    </citation>
    <scope>NUCLEOTIDE SEQUENCE</scope>
    <source>
        <strain evidence="5">6276</strain>
    </source>
</reference>
<dbReference type="InterPro" id="IPR000086">
    <property type="entry name" value="NUDIX_hydrolase_dom"/>
</dbReference>
<dbReference type="Proteomes" id="UP000823928">
    <property type="component" value="Unassembled WGS sequence"/>
</dbReference>
<evidence type="ECO:0000313" key="5">
    <source>
        <dbReference type="EMBL" id="HIS37188.1"/>
    </source>
</evidence>
<protein>
    <submittedName>
        <fullName evidence="5">NUDIX hydrolase</fullName>
    </submittedName>
</protein>
<dbReference type="InterPro" id="IPR020084">
    <property type="entry name" value="NUDIX_hydrolase_CS"/>
</dbReference>
<comment type="similarity">
    <text evidence="3">Belongs to the Nudix hydrolase family.</text>
</comment>
<evidence type="ECO:0000256" key="1">
    <source>
        <dbReference type="ARBA" id="ARBA00001946"/>
    </source>
</evidence>
<dbReference type="SUPFAM" id="SSF55811">
    <property type="entry name" value="Nudix"/>
    <property type="match status" value="1"/>
</dbReference>
<dbReference type="AlphaFoldDB" id="A0A9D1JNQ4"/>
<dbReference type="InterPro" id="IPR015797">
    <property type="entry name" value="NUDIX_hydrolase-like_dom_sf"/>
</dbReference>
<comment type="cofactor">
    <cofactor evidence="1">
        <name>Mg(2+)</name>
        <dbReference type="ChEBI" id="CHEBI:18420"/>
    </cofactor>
</comment>
<evidence type="ECO:0000313" key="6">
    <source>
        <dbReference type="Proteomes" id="UP000823928"/>
    </source>
</evidence>
<dbReference type="GO" id="GO:0016462">
    <property type="term" value="F:pyrophosphatase activity"/>
    <property type="evidence" value="ECO:0007669"/>
    <property type="project" value="UniProtKB-ARBA"/>
</dbReference>
<name>A0A9D1JNQ4_9BACT</name>
<dbReference type="GO" id="GO:0006753">
    <property type="term" value="P:nucleoside phosphate metabolic process"/>
    <property type="evidence" value="ECO:0007669"/>
    <property type="project" value="TreeGrafter"/>
</dbReference>
<dbReference type="Pfam" id="PF00293">
    <property type="entry name" value="NUDIX"/>
    <property type="match status" value="1"/>
</dbReference>
<evidence type="ECO:0000259" key="4">
    <source>
        <dbReference type="PROSITE" id="PS51462"/>
    </source>
</evidence>
<dbReference type="EMBL" id="DVIU01000220">
    <property type="protein sequence ID" value="HIS37188.1"/>
    <property type="molecule type" value="Genomic_DNA"/>
</dbReference>
<accession>A0A9D1JNQ4</accession>
<dbReference type="GO" id="GO:0019693">
    <property type="term" value="P:ribose phosphate metabolic process"/>
    <property type="evidence" value="ECO:0007669"/>
    <property type="project" value="TreeGrafter"/>
</dbReference>
<dbReference type="GO" id="GO:0005829">
    <property type="term" value="C:cytosol"/>
    <property type="evidence" value="ECO:0007669"/>
    <property type="project" value="TreeGrafter"/>
</dbReference>
<evidence type="ECO:0000256" key="3">
    <source>
        <dbReference type="RuleBase" id="RU003476"/>
    </source>
</evidence>